<evidence type="ECO:0000313" key="7">
    <source>
        <dbReference type="Proteomes" id="UP001140513"/>
    </source>
</evidence>
<dbReference type="GO" id="GO:0004301">
    <property type="term" value="F:epoxide hydrolase activity"/>
    <property type="evidence" value="ECO:0007669"/>
    <property type="project" value="TreeGrafter"/>
</dbReference>
<dbReference type="RefSeq" id="XP_056077088.1">
    <property type="nucleotide sequence ID" value="XM_056210266.1"/>
</dbReference>
<keyword evidence="2" id="KW-0058">Aromatic hydrocarbons catabolism</keyword>
<reference evidence="6" key="1">
    <citation type="submission" date="2022-10" db="EMBL/GenBank/DDBJ databases">
        <title>Tapping the CABI collections for fungal endophytes: first genome assemblies for Collariella, Neodidymelliopsis, Ascochyta clinopodiicola, Didymella pomorum, Didymosphaeria variabile, Neocosmospora piperis and Neocucurbitaria cava.</title>
        <authorList>
            <person name="Hill R."/>
        </authorList>
    </citation>
    <scope>NUCLEOTIDE SEQUENCE</scope>
    <source>
        <strain evidence="6">IMI 356815</strain>
    </source>
</reference>
<dbReference type="InterPro" id="IPR029058">
    <property type="entry name" value="AB_hydrolase_fold"/>
</dbReference>
<feature type="domain" description="Epoxide hydrolase N-terminal" evidence="5">
    <location>
        <begin position="4"/>
        <end position="116"/>
    </location>
</feature>
<evidence type="ECO:0000256" key="4">
    <source>
        <dbReference type="PIRSR" id="PIRSR001112-1"/>
    </source>
</evidence>
<comment type="caution">
    <text evidence="6">The sequence shown here is derived from an EMBL/GenBank/DDBJ whole genome shotgun (WGS) entry which is preliminary data.</text>
</comment>
<dbReference type="Gene3D" id="3.40.50.1820">
    <property type="entry name" value="alpha/beta hydrolase"/>
    <property type="match status" value="1"/>
</dbReference>
<evidence type="ECO:0000256" key="1">
    <source>
        <dbReference type="ARBA" id="ARBA00010088"/>
    </source>
</evidence>
<dbReference type="GO" id="GO:0097176">
    <property type="term" value="P:epoxide metabolic process"/>
    <property type="evidence" value="ECO:0007669"/>
    <property type="project" value="TreeGrafter"/>
</dbReference>
<proteinExistence type="inferred from homology"/>
<gene>
    <name evidence="6" type="ORF">N0V89_001454</name>
</gene>
<protein>
    <recommendedName>
        <fullName evidence="5">Epoxide hydrolase N-terminal domain-containing protein</fullName>
    </recommendedName>
</protein>
<dbReference type="OrthoDB" id="7130006at2759"/>
<keyword evidence="3" id="KW-0378">Hydrolase</keyword>
<evidence type="ECO:0000256" key="3">
    <source>
        <dbReference type="ARBA" id="ARBA00022801"/>
    </source>
</evidence>
<dbReference type="InterPro" id="IPR000639">
    <property type="entry name" value="Epox_hydrolase-like"/>
</dbReference>
<keyword evidence="7" id="KW-1185">Reference proteome</keyword>
<dbReference type="GeneID" id="80904984"/>
<dbReference type="PRINTS" id="PR00412">
    <property type="entry name" value="EPOXHYDRLASE"/>
</dbReference>
<dbReference type="InterPro" id="IPR010497">
    <property type="entry name" value="Epoxide_hydro_N"/>
</dbReference>
<name>A0A9W8XX35_9PLEO</name>
<dbReference type="AlphaFoldDB" id="A0A9W8XX35"/>
<dbReference type="PANTHER" id="PTHR21661">
    <property type="entry name" value="EPOXIDE HYDROLASE 1-RELATED"/>
    <property type="match status" value="1"/>
</dbReference>
<dbReference type="InterPro" id="IPR016292">
    <property type="entry name" value="Epoxide_hydrolase"/>
</dbReference>
<evidence type="ECO:0000256" key="2">
    <source>
        <dbReference type="ARBA" id="ARBA00022797"/>
    </source>
</evidence>
<comment type="similarity">
    <text evidence="1">Belongs to the peptidase S33 family.</text>
</comment>
<evidence type="ECO:0000259" key="5">
    <source>
        <dbReference type="Pfam" id="PF06441"/>
    </source>
</evidence>
<feature type="active site" description="Nucleophile" evidence="4">
    <location>
        <position position="180"/>
    </location>
</feature>
<dbReference type="PANTHER" id="PTHR21661:SF35">
    <property type="entry name" value="EPOXIDE HYDROLASE"/>
    <property type="match status" value="1"/>
</dbReference>
<accession>A0A9W8XX35</accession>
<sequence>MSNITPFSINIPDEKVQRLKQKLCAIDFPDEIMGAEDPWARGVPLSEIKRLTTYWAGTFDWREAESKLNQLPQFVAEIDVDNFGKYNIHHVHQRNDVEQAIPLLFLHSWPGGFFEVSKVLPYLDGGGDKSAFHVVAPSLVDFGFSSGSRKDGFAIDQHAEVCHKLMLSLGYTEYVVQGGDLGGLTARFIALKYGRKHCKATHTNNALPAEPTEAKHPQLHARLQSTPLTPLELNGLARTANYFSKASGYYQIASTRPQTLGYALADSPVALLAWIYEKLHDWVDPKYKWSDDEICTWVSIYWFSTPGPAASSRAFYEFEHRKPEGAFPASQAYIDVPLGVARFANDTVLLPPLWNQTLGPVVYESEYDVGGHFAAWERPDAIAEDLKAMFVRGGPAFACVEGKSGYKE</sequence>
<dbReference type="Pfam" id="PF06441">
    <property type="entry name" value="EHN"/>
    <property type="match status" value="1"/>
</dbReference>
<evidence type="ECO:0000313" key="6">
    <source>
        <dbReference type="EMBL" id="KAJ4360886.1"/>
    </source>
</evidence>
<dbReference type="PIRSF" id="PIRSF001112">
    <property type="entry name" value="Epoxide_hydrolase"/>
    <property type="match status" value="1"/>
</dbReference>
<feature type="active site" description="Proton donor" evidence="4">
    <location>
        <position position="316"/>
    </location>
</feature>
<dbReference type="Proteomes" id="UP001140513">
    <property type="component" value="Unassembled WGS sequence"/>
</dbReference>
<feature type="active site" description="Proton acceptor" evidence="4">
    <location>
        <position position="372"/>
    </location>
</feature>
<dbReference type="SUPFAM" id="SSF53474">
    <property type="entry name" value="alpha/beta-Hydrolases"/>
    <property type="match status" value="1"/>
</dbReference>
<organism evidence="6 7">
    <name type="scientific">Didymosphaeria variabile</name>
    <dbReference type="NCBI Taxonomy" id="1932322"/>
    <lineage>
        <taxon>Eukaryota</taxon>
        <taxon>Fungi</taxon>
        <taxon>Dikarya</taxon>
        <taxon>Ascomycota</taxon>
        <taxon>Pezizomycotina</taxon>
        <taxon>Dothideomycetes</taxon>
        <taxon>Pleosporomycetidae</taxon>
        <taxon>Pleosporales</taxon>
        <taxon>Massarineae</taxon>
        <taxon>Didymosphaeriaceae</taxon>
        <taxon>Didymosphaeria</taxon>
    </lineage>
</organism>
<dbReference type="EMBL" id="JAPEUX010000001">
    <property type="protein sequence ID" value="KAJ4360886.1"/>
    <property type="molecule type" value="Genomic_DNA"/>
</dbReference>